<protein>
    <submittedName>
        <fullName evidence="7">Helix-turn-helix transcriptional regulator</fullName>
    </submittedName>
</protein>
<comment type="caution">
    <text evidence="7">The sequence shown here is derived from an EMBL/GenBank/DDBJ whole genome shotgun (WGS) entry which is preliminary data.</text>
</comment>
<feature type="transmembrane region" description="Helical" evidence="5">
    <location>
        <begin position="71"/>
        <end position="89"/>
    </location>
</feature>
<evidence type="ECO:0000313" key="8">
    <source>
        <dbReference type="Proteomes" id="UP000810252"/>
    </source>
</evidence>
<dbReference type="PROSITE" id="PS00041">
    <property type="entry name" value="HTH_ARAC_FAMILY_1"/>
    <property type="match status" value="1"/>
</dbReference>
<gene>
    <name evidence="7" type="ORF">IAC29_05150</name>
</gene>
<dbReference type="Gene3D" id="1.10.10.60">
    <property type="entry name" value="Homeodomain-like"/>
    <property type="match status" value="2"/>
</dbReference>
<feature type="transmembrane region" description="Helical" evidence="5">
    <location>
        <begin position="167"/>
        <end position="185"/>
    </location>
</feature>
<sequence>MNELLENLSHSMRGAALMFYILMCIRTFPERNENNFKKILFWSMVMLCVLISKDMLFLVKSMWTNEYFCNLSMLADLLYVPVMALFFFEAVSPGWIKPYKVAGFFLPSVSALILYAAIPSGTIVRISMVYTVLFGITVITVILLAMSRRDNRIKSYFSDISDISVTWVWKALCTLLASLLAWTALMWKSTYIGDALYFIVSICCWSYIYCLAVKHKVVEIPAMAVPVEESGAEGPVDSQAQDTGTGESGCAGTHEETLRNGIEEKLTQCMSATELFLQPRLTLSDLAGAIGTNRTYLSDFLNKRLDTTFYEYINGFRARKAAELILSNPEKTLTEIAELSGYNSMSTFYRSFTRTIGMPPSKFKARETGR</sequence>
<proteinExistence type="predicted"/>
<feature type="transmembrane region" description="Helical" evidence="5">
    <location>
        <begin position="12"/>
        <end position="28"/>
    </location>
</feature>
<feature type="transmembrane region" description="Helical" evidence="5">
    <location>
        <begin position="101"/>
        <end position="118"/>
    </location>
</feature>
<dbReference type="InterPro" id="IPR018060">
    <property type="entry name" value="HTH_AraC"/>
</dbReference>
<evidence type="ECO:0000256" key="5">
    <source>
        <dbReference type="SAM" id="Phobius"/>
    </source>
</evidence>
<feature type="transmembrane region" description="Helical" evidence="5">
    <location>
        <begin position="124"/>
        <end position="146"/>
    </location>
</feature>
<dbReference type="GO" id="GO:0003700">
    <property type="term" value="F:DNA-binding transcription factor activity"/>
    <property type="evidence" value="ECO:0007669"/>
    <property type="project" value="InterPro"/>
</dbReference>
<feature type="region of interest" description="Disordered" evidence="4">
    <location>
        <begin position="231"/>
        <end position="253"/>
    </location>
</feature>
<dbReference type="InterPro" id="IPR009057">
    <property type="entry name" value="Homeodomain-like_sf"/>
</dbReference>
<keyword evidence="2" id="KW-0238">DNA-binding</keyword>
<keyword evidence="1" id="KW-0805">Transcription regulation</keyword>
<evidence type="ECO:0000256" key="2">
    <source>
        <dbReference type="ARBA" id="ARBA00023125"/>
    </source>
</evidence>
<reference evidence="7" key="2">
    <citation type="journal article" date="2021" name="PeerJ">
        <title>Extensive microbial diversity within the chicken gut microbiome revealed by metagenomics and culture.</title>
        <authorList>
            <person name="Gilroy R."/>
            <person name="Ravi A."/>
            <person name="Getino M."/>
            <person name="Pursley I."/>
            <person name="Horton D.L."/>
            <person name="Alikhan N.F."/>
            <person name="Baker D."/>
            <person name="Gharbi K."/>
            <person name="Hall N."/>
            <person name="Watson M."/>
            <person name="Adriaenssens E.M."/>
            <person name="Foster-Nyarko E."/>
            <person name="Jarju S."/>
            <person name="Secka A."/>
            <person name="Antonio M."/>
            <person name="Oren A."/>
            <person name="Chaudhuri R.R."/>
            <person name="La Ragione R."/>
            <person name="Hildebrand F."/>
            <person name="Pallen M.J."/>
        </authorList>
    </citation>
    <scope>NUCLEOTIDE SEQUENCE</scope>
    <source>
        <strain evidence="7">20514</strain>
    </source>
</reference>
<evidence type="ECO:0000259" key="6">
    <source>
        <dbReference type="PROSITE" id="PS01124"/>
    </source>
</evidence>
<keyword evidence="5" id="KW-0812">Transmembrane</keyword>
<organism evidence="7 8">
    <name type="scientific">Candidatus Cryptobacteroides merdigallinarum</name>
    <dbReference type="NCBI Taxonomy" id="2840770"/>
    <lineage>
        <taxon>Bacteria</taxon>
        <taxon>Pseudomonadati</taxon>
        <taxon>Bacteroidota</taxon>
        <taxon>Bacteroidia</taxon>
        <taxon>Bacteroidales</taxon>
        <taxon>Candidatus Cryptobacteroides</taxon>
    </lineage>
</organism>
<evidence type="ECO:0000313" key="7">
    <source>
        <dbReference type="EMBL" id="MBO8448641.1"/>
    </source>
</evidence>
<dbReference type="SMART" id="SM00342">
    <property type="entry name" value="HTH_ARAC"/>
    <property type="match status" value="1"/>
</dbReference>
<feature type="transmembrane region" description="Helical" evidence="5">
    <location>
        <begin position="191"/>
        <end position="213"/>
    </location>
</feature>
<dbReference type="PANTHER" id="PTHR43280:SF2">
    <property type="entry name" value="HTH-TYPE TRANSCRIPTIONAL REGULATOR EXSA"/>
    <property type="match status" value="1"/>
</dbReference>
<dbReference type="SUPFAM" id="SSF46689">
    <property type="entry name" value="Homeodomain-like"/>
    <property type="match status" value="1"/>
</dbReference>
<evidence type="ECO:0000256" key="4">
    <source>
        <dbReference type="SAM" id="MobiDB-lite"/>
    </source>
</evidence>
<reference evidence="7" key="1">
    <citation type="submission" date="2020-10" db="EMBL/GenBank/DDBJ databases">
        <authorList>
            <person name="Gilroy R."/>
        </authorList>
    </citation>
    <scope>NUCLEOTIDE SEQUENCE</scope>
    <source>
        <strain evidence="7">20514</strain>
    </source>
</reference>
<evidence type="ECO:0000256" key="3">
    <source>
        <dbReference type="ARBA" id="ARBA00023163"/>
    </source>
</evidence>
<dbReference type="Proteomes" id="UP000810252">
    <property type="component" value="Unassembled WGS sequence"/>
</dbReference>
<dbReference type="PROSITE" id="PS01124">
    <property type="entry name" value="HTH_ARAC_FAMILY_2"/>
    <property type="match status" value="1"/>
</dbReference>
<accession>A0A9D9EIF1</accession>
<evidence type="ECO:0000256" key="1">
    <source>
        <dbReference type="ARBA" id="ARBA00023015"/>
    </source>
</evidence>
<keyword evidence="3" id="KW-0804">Transcription</keyword>
<dbReference type="AlphaFoldDB" id="A0A9D9EIF1"/>
<dbReference type="InterPro" id="IPR018062">
    <property type="entry name" value="HTH_AraC-typ_CS"/>
</dbReference>
<feature type="transmembrane region" description="Helical" evidence="5">
    <location>
        <begin position="40"/>
        <end position="59"/>
    </location>
</feature>
<feature type="domain" description="HTH araC/xylS-type" evidence="6">
    <location>
        <begin position="256"/>
        <end position="366"/>
    </location>
</feature>
<name>A0A9D9EIF1_9BACT</name>
<dbReference type="Pfam" id="PF12833">
    <property type="entry name" value="HTH_18"/>
    <property type="match status" value="1"/>
</dbReference>
<dbReference type="PANTHER" id="PTHR43280">
    <property type="entry name" value="ARAC-FAMILY TRANSCRIPTIONAL REGULATOR"/>
    <property type="match status" value="1"/>
</dbReference>
<dbReference type="EMBL" id="JADIMQ010000074">
    <property type="protein sequence ID" value="MBO8448641.1"/>
    <property type="molecule type" value="Genomic_DNA"/>
</dbReference>
<keyword evidence="5" id="KW-1133">Transmembrane helix</keyword>
<dbReference type="GO" id="GO:0043565">
    <property type="term" value="F:sequence-specific DNA binding"/>
    <property type="evidence" value="ECO:0007669"/>
    <property type="project" value="InterPro"/>
</dbReference>
<keyword evidence="5" id="KW-0472">Membrane</keyword>